<dbReference type="SUPFAM" id="SSF51735">
    <property type="entry name" value="NAD(P)-binding Rossmann-fold domains"/>
    <property type="match status" value="1"/>
</dbReference>
<dbReference type="PANTHER" id="PTHR43078">
    <property type="entry name" value="UDP-GLUCURONIC ACID DECARBOXYLASE-RELATED"/>
    <property type="match status" value="1"/>
</dbReference>
<evidence type="ECO:0000256" key="2">
    <source>
        <dbReference type="ARBA" id="ARBA00022793"/>
    </source>
</evidence>
<dbReference type="InterPro" id="IPR036291">
    <property type="entry name" value="NAD(P)-bd_dom_sf"/>
</dbReference>
<proteinExistence type="predicted"/>
<dbReference type="GO" id="GO:0048040">
    <property type="term" value="F:UDP-glucuronate decarboxylase activity"/>
    <property type="evidence" value="ECO:0007669"/>
    <property type="project" value="TreeGrafter"/>
</dbReference>
<organism evidence="6 7">
    <name type="scientific">Hungatella hathewayi</name>
    <dbReference type="NCBI Taxonomy" id="154046"/>
    <lineage>
        <taxon>Bacteria</taxon>
        <taxon>Bacillati</taxon>
        <taxon>Bacillota</taxon>
        <taxon>Clostridia</taxon>
        <taxon>Lachnospirales</taxon>
        <taxon>Lachnospiraceae</taxon>
        <taxon>Hungatella</taxon>
    </lineage>
</organism>
<keyword evidence="2" id="KW-0210">Decarboxylase</keyword>
<evidence type="ECO:0000313" key="6">
    <source>
        <dbReference type="EMBL" id="RGM03977.1"/>
    </source>
</evidence>
<dbReference type="PANTHER" id="PTHR43078:SF6">
    <property type="entry name" value="UDP-GLUCURONIC ACID DECARBOXYLASE 1"/>
    <property type="match status" value="1"/>
</dbReference>
<dbReference type="Pfam" id="PF01370">
    <property type="entry name" value="Epimerase"/>
    <property type="match status" value="1"/>
</dbReference>
<evidence type="ECO:0000256" key="4">
    <source>
        <dbReference type="ARBA" id="ARBA00023239"/>
    </source>
</evidence>
<dbReference type="RefSeq" id="WP_117622741.1">
    <property type="nucleotide sequence ID" value="NZ_QRQF01000015.1"/>
</dbReference>
<evidence type="ECO:0000313" key="7">
    <source>
        <dbReference type="Proteomes" id="UP000261257"/>
    </source>
</evidence>
<comment type="caution">
    <text evidence="6">The sequence shown here is derived from an EMBL/GenBank/DDBJ whole genome shotgun (WGS) entry which is preliminary data.</text>
</comment>
<keyword evidence="3" id="KW-0520">NAD</keyword>
<dbReference type="GO" id="GO:0042732">
    <property type="term" value="P:D-xylose metabolic process"/>
    <property type="evidence" value="ECO:0007669"/>
    <property type="project" value="InterPro"/>
</dbReference>
<evidence type="ECO:0000259" key="5">
    <source>
        <dbReference type="Pfam" id="PF01370"/>
    </source>
</evidence>
<dbReference type="InterPro" id="IPR001509">
    <property type="entry name" value="Epimerase_deHydtase"/>
</dbReference>
<dbReference type="Gene3D" id="3.40.50.720">
    <property type="entry name" value="NAD(P)-binding Rossmann-like Domain"/>
    <property type="match status" value="1"/>
</dbReference>
<gene>
    <name evidence="6" type="ORF">DXC39_13235</name>
</gene>
<sequence>MELYDNLLYMEDIKYVTCLDLPWDKLQGKSLIISGATGLVGSFLVDVIMQKNSAESLNCTVYALGRNEKKAKDRFNYCWESKFFQFSSLDINIPLVREDIGTIDYILHLASNTHPMLYSTDPIGTITTNIIGLQNMLNFAATHKVTRMAFASSNEIYGENRGDVELFNEDYCGYINSNTMRAGYPESKRCGEALCQAYIWQRGLDIVIPRFTRSYGPTMLMTDTKAISQFILKGVAGEDIVLKSNGEQYYSYTYVADAVSGLLTVLLRGKCGEAYNISDERSDITLKELATIIAETAGKKVVFEIPDKIENAGYSKATKARLDSHKLQSLRWEAKYNIRNGIRRTLQILGETM</sequence>
<dbReference type="Proteomes" id="UP000261257">
    <property type="component" value="Unassembled WGS sequence"/>
</dbReference>
<reference evidence="6 7" key="1">
    <citation type="submission" date="2018-08" db="EMBL/GenBank/DDBJ databases">
        <title>A genome reference for cultivated species of the human gut microbiota.</title>
        <authorList>
            <person name="Zou Y."/>
            <person name="Xue W."/>
            <person name="Luo G."/>
        </authorList>
    </citation>
    <scope>NUCLEOTIDE SEQUENCE [LARGE SCALE GENOMIC DNA]</scope>
    <source>
        <strain evidence="6 7">TF05-11AC</strain>
    </source>
</reference>
<protein>
    <submittedName>
        <fullName evidence="6">NAD-dependent epimerase/dehydratase family protein</fullName>
    </submittedName>
</protein>
<evidence type="ECO:0000256" key="3">
    <source>
        <dbReference type="ARBA" id="ARBA00023027"/>
    </source>
</evidence>
<keyword evidence="4" id="KW-0456">Lyase</keyword>
<feature type="domain" description="NAD-dependent epimerase/dehydratase" evidence="5">
    <location>
        <begin position="32"/>
        <end position="277"/>
    </location>
</feature>
<dbReference type="EMBL" id="QSSQ01000011">
    <property type="protein sequence ID" value="RGM03977.1"/>
    <property type="molecule type" value="Genomic_DNA"/>
</dbReference>
<dbReference type="GO" id="GO:0005737">
    <property type="term" value="C:cytoplasm"/>
    <property type="evidence" value="ECO:0007669"/>
    <property type="project" value="TreeGrafter"/>
</dbReference>
<evidence type="ECO:0000256" key="1">
    <source>
        <dbReference type="ARBA" id="ARBA00001911"/>
    </source>
</evidence>
<dbReference type="InterPro" id="IPR044516">
    <property type="entry name" value="UXS-like"/>
</dbReference>
<dbReference type="AlphaFoldDB" id="A0A3E4U870"/>
<comment type="cofactor">
    <cofactor evidence="1">
        <name>NAD(+)</name>
        <dbReference type="ChEBI" id="CHEBI:57540"/>
    </cofactor>
</comment>
<accession>A0A3E4U870</accession>
<name>A0A3E4U870_9FIRM</name>
<dbReference type="GO" id="GO:0070403">
    <property type="term" value="F:NAD+ binding"/>
    <property type="evidence" value="ECO:0007669"/>
    <property type="project" value="InterPro"/>
</dbReference>